<sequence length="102" mass="12082">MRGALNDITRRKFVAMKQLDSLVGVLRHVISFIPITKPFIQRLVAIQTRCRRRHKAGVPIMDALQKDIQWWRELVFPNEFAGIPMELFERKAHIDDFWLVQL</sequence>
<evidence type="ECO:0000313" key="1">
    <source>
        <dbReference type="EMBL" id="KAL3666315.1"/>
    </source>
</evidence>
<dbReference type="Proteomes" id="UP001632037">
    <property type="component" value="Unassembled WGS sequence"/>
</dbReference>
<protein>
    <submittedName>
        <fullName evidence="1">Uncharacterized protein</fullName>
    </submittedName>
</protein>
<keyword evidence="2" id="KW-1185">Reference proteome</keyword>
<reference evidence="1 2" key="1">
    <citation type="submission" date="2024-09" db="EMBL/GenBank/DDBJ databases">
        <title>Genome sequencing and assembly of Phytophthora oleae, isolate VK10A, causative agent of rot of olive drupes.</title>
        <authorList>
            <person name="Conti Taguali S."/>
            <person name="Riolo M."/>
            <person name="La Spada F."/>
            <person name="Cacciola S.O."/>
            <person name="Dionisio G."/>
        </authorList>
    </citation>
    <scope>NUCLEOTIDE SEQUENCE [LARGE SCALE GENOMIC DNA]</scope>
    <source>
        <strain evidence="1 2">VK10A</strain>
    </source>
</reference>
<comment type="caution">
    <text evidence="1">The sequence shown here is derived from an EMBL/GenBank/DDBJ whole genome shotgun (WGS) entry which is preliminary data.</text>
</comment>
<name>A0ABD3FHB9_9STRA</name>
<dbReference type="AlphaFoldDB" id="A0ABD3FHB9"/>
<accession>A0ABD3FHB9</accession>
<organism evidence="1 2">
    <name type="scientific">Phytophthora oleae</name>
    <dbReference type="NCBI Taxonomy" id="2107226"/>
    <lineage>
        <taxon>Eukaryota</taxon>
        <taxon>Sar</taxon>
        <taxon>Stramenopiles</taxon>
        <taxon>Oomycota</taxon>
        <taxon>Peronosporomycetes</taxon>
        <taxon>Peronosporales</taxon>
        <taxon>Peronosporaceae</taxon>
        <taxon>Phytophthora</taxon>
    </lineage>
</organism>
<evidence type="ECO:0000313" key="2">
    <source>
        <dbReference type="Proteomes" id="UP001632037"/>
    </source>
</evidence>
<dbReference type="EMBL" id="JBIMZQ010000017">
    <property type="protein sequence ID" value="KAL3666315.1"/>
    <property type="molecule type" value="Genomic_DNA"/>
</dbReference>
<gene>
    <name evidence="1" type="ORF">V7S43_008567</name>
</gene>
<proteinExistence type="predicted"/>